<protein>
    <submittedName>
        <fullName evidence="3">Uncharacterized protein</fullName>
    </submittedName>
</protein>
<keyword evidence="4" id="KW-1185">Reference proteome</keyword>
<feature type="transmembrane region" description="Helical" evidence="2">
    <location>
        <begin position="21"/>
        <end position="40"/>
    </location>
</feature>
<comment type="caution">
    <text evidence="3">The sequence shown here is derived from an EMBL/GenBank/DDBJ whole genome shotgun (WGS) entry which is preliminary data.</text>
</comment>
<feature type="region of interest" description="Disordered" evidence="1">
    <location>
        <begin position="58"/>
        <end position="174"/>
    </location>
</feature>
<proteinExistence type="predicted"/>
<dbReference type="OrthoDB" id="3123750at2759"/>
<evidence type="ECO:0000313" key="3">
    <source>
        <dbReference type="EMBL" id="KAF5357432.1"/>
    </source>
</evidence>
<keyword evidence="2" id="KW-0812">Transmembrane</keyword>
<feature type="compositionally biased region" description="Low complexity" evidence="1">
    <location>
        <begin position="135"/>
        <end position="170"/>
    </location>
</feature>
<name>A0A8H5G2Z5_9AGAR</name>
<organism evidence="3 4">
    <name type="scientific">Collybiopsis confluens</name>
    <dbReference type="NCBI Taxonomy" id="2823264"/>
    <lineage>
        <taxon>Eukaryota</taxon>
        <taxon>Fungi</taxon>
        <taxon>Dikarya</taxon>
        <taxon>Basidiomycota</taxon>
        <taxon>Agaricomycotina</taxon>
        <taxon>Agaricomycetes</taxon>
        <taxon>Agaricomycetidae</taxon>
        <taxon>Agaricales</taxon>
        <taxon>Marasmiineae</taxon>
        <taxon>Omphalotaceae</taxon>
        <taxon>Collybiopsis</taxon>
    </lineage>
</organism>
<evidence type="ECO:0000256" key="1">
    <source>
        <dbReference type="SAM" id="MobiDB-lite"/>
    </source>
</evidence>
<evidence type="ECO:0000313" key="4">
    <source>
        <dbReference type="Proteomes" id="UP000518752"/>
    </source>
</evidence>
<accession>A0A8H5G2Z5</accession>
<dbReference type="AlphaFoldDB" id="A0A8H5G2Z5"/>
<evidence type="ECO:0000256" key="2">
    <source>
        <dbReference type="SAM" id="Phobius"/>
    </source>
</evidence>
<keyword evidence="2" id="KW-1133">Transmembrane helix</keyword>
<dbReference type="EMBL" id="JAACJN010000239">
    <property type="protein sequence ID" value="KAF5357432.1"/>
    <property type="molecule type" value="Genomic_DNA"/>
</dbReference>
<feature type="compositionally biased region" description="Low complexity" evidence="1">
    <location>
        <begin position="79"/>
        <end position="92"/>
    </location>
</feature>
<reference evidence="3 4" key="1">
    <citation type="journal article" date="2020" name="ISME J.">
        <title>Uncovering the hidden diversity of litter-decomposition mechanisms in mushroom-forming fungi.</title>
        <authorList>
            <person name="Floudas D."/>
            <person name="Bentzer J."/>
            <person name="Ahren D."/>
            <person name="Johansson T."/>
            <person name="Persson P."/>
            <person name="Tunlid A."/>
        </authorList>
    </citation>
    <scope>NUCLEOTIDE SEQUENCE [LARGE SCALE GENOMIC DNA]</scope>
    <source>
        <strain evidence="3 4">CBS 406.79</strain>
    </source>
</reference>
<keyword evidence="2" id="KW-0472">Membrane</keyword>
<dbReference type="Proteomes" id="UP000518752">
    <property type="component" value="Unassembled WGS sequence"/>
</dbReference>
<sequence length="244" mass="26382">MGQTNSRHTADDHIRKRRYTVSAFLPLTAMSLFSACRRLYKPSLILLFPSMPSIRNNPRSAAHDLPRASTRSAPAPEATRPSTRSSPYSRTRPSGHRKPSMIDLTASSDGEDHIPSSSPSPIRVYGRRGRVQAQSSSVAGSSNPSSSNTADSATSASSATAVASGTPSSSQDERQNLQNLRKLVEDLKGELTCPVCLGLAFEPYVSPQGKLWPFFLLQMCHAAARVIGNEEQTDSLSVVLHPHL</sequence>
<gene>
    <name evidence="3" type="ORF">D9757_013338</name>
</gene>